<proteinExistence type="predicted"/>
<dbReference type="Proteomes" id="UP000245638">
    <property type="component" value="Unassembled WGS sequence"/>
</dbReference>
<comment type="caution">
    <text evidence="2">The sequence shown here is derived from an EMBL/GenBank/DDBJ whole genome shotgun (WGS) entry which is preliminary data.</text>
</comment>
<feature type="domain" description="HTH arsR-type" evidence="1">
    <location>
        <begin position="6"/>
        <end position="101"/>
    </location>
</feature>
<reference evidence="2 3" key="1">
    <citation type="journal article" date="2015" name="Appl. Environ. Microbiol.">
        <title>Nanoarchaeota, Their Sulfolobales Host, and Nanoarchaeota Virus Distribution across Yellowstone National Park Hot Springs.</title>
        <authorList>
            <person name="Munson-McGee J.H."/>
            <person name="Field E.K."/>
            <person name="Bateson M."/>
            <person name="Rooney C."/>
            <person name="Stepanauskas R."/>
            <person name="Young M.J."/>
        </authorList>
    </citation>
    <scope>NUCLEOTIDE SEQUENCE [LARGE SCALE GENOMIC DNA]</scope>
    <source>
        <strain evidence="2">SCGC AC-742_N10</strain>
    </source>
</reference>
<dbReference type="Pfam" id="PF01022">
    <property type="entry name" value="HTH_5"/>
    <property type="match status" value="1"/>
</dbReference>
<name>A0A2T9X6G3_9CREN</name>
<dbReference type="EMBL" id="QEFD01000134">
    <property type="protein sequence ID" value="PVU75669.1"/>
    <property type="molecule type" value="Genomic_DNA"/>
</dbReference>
<protein>
    <submittedName>
        <fullName evidence="2">ArsR family transcriptional regulator</fullName>
    </submittedName>
</protein>
<dbReference type="PANTHER" id="PTHR38600:SF1">
    <property type="entry name" value="TRANSCRIPTIONAL REGULATORY PROTEIN"/>
    <property type="match status" value="1"/>
</dbReference>
<dbReference type="SUPFAM" id="SSF46785">
    <property type="entry name" value="Winged helix' DNA-binding domain"/>
    <property type="match status" value="1"/>
</dbReference>
<dbReference type="PROSITE" id="PS50987">
    <property type="entry name" value="HTH_ARSR_2"/>
    <property type="match status" value="1"/>
</dbReference>
<evidence type="ECO:0000259" key="1">
    <source>
        <dbReference type="PROSITE" id="PS50987"/>
    </source>
</evidence>
<dbReference type="PANTHER" id="PTHR38600">
    <property type="entry name" value="TRANSCRIPTIONAL REGULATORY PROTEIN"/>
    <property type="match status" value="1"/>
</dbReference>
<dbReference type="InterPro" id="IPR036390">
    <property type="entry name" value="WH_DNA-bd_sf"/>
</dbReference>
<dbReference type="InterPro" id="IPR036388">
    <property type="entry name" value="WH-like_DNA-bd_sf"/>
</dbReference>
<dbReference type="OMA" id="SIWHETE"/>
<sequence length="101" mass="12033">MSERERKEVKKLFKFLFFTSRGGLTRLRIIRLLEDSSLNANQISTLLRMDYKTIIHHLEVLTQNGIIIKDGEKYGAVYRLTSFYYRFRDVLEELEKEAKLS</sequence>
<dbReference type="SMART" id="SM00418">
    <property type="entry name" value="HTH_ARSR"/>
    <property type="match status" value="1"/>
</dbReference>
<dbReference type="Gene3D" id="1.10.10.10">
    <property type="entry name" value="Winged helix-like DNA-binding domain superfamily/Winged helix DNA-binding domain"/>
    <property type="match status" value="1"/>
</dbReference>
<dbReference type="CDD" id="cd00090">
    <property type="entry name" value="HTH_ARSR"/>
    <property type="match status" value="1"/>
</dbReference>
<evidence type="ECO:0000313" key="2">
    <source>
        <dbReference type="EMBL" id="PVU75669.1"/>
    </source>
</evidence>
<dbReference type="InterPro" id="IPR001845">
    <property type="entry name" value="HTH_ArsR_DNA-bd_dom"/>
</dbReference>
<gene>
    <name evidence="2" type="ORF">DDW13_04650</name>
</gene>
<evidence type="ECO:0000313" key="3">
    <source>
        <dbReference type="Proteomes" id="UP000245638"/>
    </source>
</evidence>
<dbReference type="RefSeq" id="WP_013775923.1">
    <property type="nucleotide sequence ID" value="NC_015518.1"/>
</dbReference>
<dbReference type="InterPro" id="IPR011991">
    <property type="entry name" value="ArsR-like_HTH"/>
</dbReference>
<organism evidence="2 3">
    <name type="scientific">Acidianus hospitalis</name>
    <dbReference type="NCBI Taxonomy" id="563177"/>
    <lineage>
        <taxon>Archaea</taxon>
        <taxon>Thermoproteota</taxon>
        <taxon>Thermoprotei</taxon>
        <taxon>Sulfolobales</taxon>
        <taxon>Sulfolobaceae</taxon>
        <taxon>Acidianus</taxon>
    </lineage>
</organism>
<dbReference type="AlphaFoldDB" id="A0A2T9X6G3"/>
<accession>A0A2T9X6G3</accession>
<dbReference type="GO" id="GO:0003700">
    <property type="term" value="F:DNA-binding transcription factor activity"/>
    <property type="evidence" value="ECO:0007669"/>
    <property type="project" value="InterPro"/>
</dbReference>